<accession>A0A1M6I6R1</accession>
<reference evidence="3 4" key="1">
    <citation type="submission" date="2016-11" db="EMBL/GenBank/DDBJ databases">
        <authorList>
            <person name="Jaros S."/>
            <person name="Januszkiewicz K."/>
            <person name="Wedrychowicz H."/>
        </authorList>
    </citation>
    <scope>NUCLEOTIDE SEQUENCE [LARGE SCALE GENOMIC DNA]</scope>
    <source>
        <strain evidence="3 4">DSM 15480</strain>
    </source>
</reference>
<dbReference type="AlphaFoldDB" id="A0A1M6I6R1"/>
<dbReference type="Proteomes" id="UP000184301">
    <property type="component" value="Unassembled WGS sequence"/>
</dbReference>
<name>A0A1M6I6R1_9FIRM</name>
<feature type="transmembrane region" description="Helical" evidence="2">
    <location>
        <begin position="102"/>
        <end position="122"/>
    </location>
</feature>
<feature type="compositionally biased region" description="Basic residues" evidence="1">
    <location>
        <begin position="10"/>
        <end position="28"/>
    </location>
</feature>
<feature type="region of interest" description="Disordered" evidence="1">
    <location>
        <begin position="1"/>
        <end position="31"/>
    </location>
</feature>
<evidence type="ECO:0000313" key="4">
    <source>
        <dbReference type="Proteomes" id="UP000184301"/>
    </source>
</evidence>
<keyword evidence="4" id="KW-1185">Reference proteome</keyword>
<gene>
    <name evidence="3" type="ORF">SAMN02745243_00249</name>
</gene>
<evidence type="ECO:0008006" key="5">
    <source>
        <dbReference type="Google" id="ProtNLM"/>
    </source>
</evidence>
<evidence type="ECO:0000256" key="2">
    <source>
        <dbReference type="SAM" id="Phobius"/>
    </source>
</evidence>
<keyword evidence="2" id="KW-0472">Membrane</keyword>
<keyword evidence="2" id="KW-0812">Transmembrane</keyword>
<proteinExistence type="predicted"/>
<evidence type="ECO:0000313" key="3">
    <source>
        <dbReference type="EMBL" id="SHJ30113.1"/>
    </source>
</evidence>
<evidence type="ECO:0000256" key="1">
    <source>
        <dbReference type="SAM" id="MobiDB-lite"/>
    </source>
</evidence>
<keyword evidence="2" id="KW-1133">Transmembrane helix</keyword>
<dbReference type="STRING" id="1121950.SAMN02745243_00249"/>
<sequence>MIRILENRNEKRKSRNKQDKKHARKQRPPKGLGLCCVSAVCVSTIGSLTVYAAGDPLSVVNNLSNFIFSLIRAIGLILLGFGIVQVGLSLKSHDPSQRANGFLTLAGGIIITFAKEILNLIMG</sequence>
<feature type="transmembrane region" description="Helical" evidence="2">
    <location>
        <begin position="31"/>
        <end position="54"/>
    </location>
</feature>
<protein>
    <recommendedName>
        <fullName evidence="5">Glutamyl-tRNA amidotransferase</fullName>
    </recommendedName>
</protein>
<dbReference type="EMBL" id="FQZY01000006">
    <property type="protein sequence ID" value="SHJ30113.1"/>
    <property type="molecule type" value="Genomic_DNA"/>
</dbReference>
<feature type="transmembrane region" description="Helical" evidence="2">
    <location>
        <begin position="66"/>
        <end position="90"/>
    </location>
</feature>
<organism evidence="3 4">
    <name type="scientific">Hespellia stercorisuis DSM 15480</name>
    <dbReference type="NCBI Taxonomy" id="1121950"/>
    <lineage>
        <taxon>Bacteria</taxon>
        <taxon>Bacillati</taxon>
        <taxon>Bacillota</taxon>
        <taxon>Clostridia</taxon>
        <taxon>Lachnospirales</taxon>
        <taxon>Lachnospiraceae</taxon>
        <taxon>Hespellia</taxon>
    </lineage>
</organism>